<reference evidence="1 2" key="1">
    <citation type="journal article" date="2024" name="Plant Biotechnol. J.">
        <title>Genome and CRISPR/Cas9 system of a widespread forest tree (Populus alba) in the world.</title>
        <authorList>
            <person name="Liu Y.J."/>
            <person name="Jiang P.F."/>
            <person name="Han X.M."/>
            <person name="Li X.Y."/>
            <person name="Wang H.M."/>
            <person name="Wang Y.J."/>
            <person name="Wang X.X."/>
            <person name="Zeng Q.Y."/>
        </authorList>
    </citation>
    <scope>NUCLEOTIDE SEQUENCE [LARGE SCALE GENOMIC DNA]</scope>
    <source>
        <strain evidence="2">cv. PAL-ZL1</strain>
    </source>
</reference>
<dbReference type="Proteomes" id="UP000309997">
    <property type="component" value="Unassembled WGS sequence"/>
</dbReference>
<gene>
    <name evidence="1" type="ORF">D5086_008149</name>
</gene>
<proteinExistence type="predicted"/>
<organism evidence="1 2">
    <name type="scientific">Populus alba</name>
    <name type="common">White poplar</name>
    <dbReference type="NCBI Taxonomy" id="43335"/>
    <lineage>
        <taxon>Eukaryota</taxon>
        <taxon>Viridiplantae</taxon>
        <taxon>Streptophyta</taxon>
        <taxon>Embryophyta</taxon>
        <taxon>Tracheophyta</taxon>
        <taxon>Spermatophyta</taxon>
        <taxon>Magnoliopsida</taxon>
        <taxon>eudicotyledons</taxon>
        <taxon>Gunneridae</taxon>
        <taxon>Pentapetalae</taxon>
        <taxon>rosids</taxon>
        <taxon>fabids</taxon>
        <taxon>Malpighiales</taxon>
        <taxon>Salicaceae</taxon>
        <taxon>Saliceae</taxon>
        <taxon>Populus</taxon>
    </lineage>
</organism>
<dbReference type="EMBL" id="RCHU02000004">
    <property type="protein sequence ID" value="KAL3596512.1"/>
    <property type="molecule type" value="Genomic_DNA"/>
</dbReference>
<sequence>MTRVVDSLYCVLKMLCKGIEEDFEQEVNIIKLEMGVDEHALHRERHFFSPFKYTNLEVTGCISLNEFHHGDIHRLLNVPTSVNLVSILVSVYRPQLEFFKLQSKWNSINGKLQGNNNTTRFASCSLLLGFFPYLTISFLHNCLALLLRQATLIMALLHHLI</sequence>
<accession>A0ACC4CFY9</accession>
<keyword evidence="2" id="KW-1185">Reference proteome</keyword>
<protein>
    <submittedName>
        <fullName evidence="1">Uncharacterized protein</fullName>
    </submittedName>
</protein>
<name>A0ACC4CFY9_POPAL</name>
<evidence type="ECO:0000313" key="1">
    <source>
        <dbReference type="EMBL" id="KAL3596512.1"/>
    </source>
</evidence>
<comment type="caution">
    <text evidence="1">The sequence shown here is derived from an EMBL/GenBank/DDBJ whole genome shotgun (WGS) entry which is preliminary data.</text>
</comment>
<evidence type="ECO:0000313" key="2">
    <source>
        <dbReference type="Proteomes" id="UP000309997"/>
    </source>
</evidence>